<comment type="caution">
    <text evidence="2">The sequence shown here is derived from an EMBL/GenBank/DDBJ whole genome shotgun (WGS) entry which is preliminary data.</text>
</comment>
<sequence>MLTYSSSVSQRPSETLWLNNVNKSYYQDDQQAKLQHLQAEVDSLLHQLQNLKKQRLAEHKQEEEE</sequence>
<evidence type="ECO:0000313" key="3">
    <source>
        <dbReference type="Proteomes" id="UP001159370"/>
    </source>
</evidence>
<evidence type="ECO:0000313" key="2">
    <source>
        <dbReference type="EMBL" id="MDH6062381.1"/>
    </source>
</evidence>
<keyword evidence="1" id="KW-0175">Coiled coil</keyword>
<gene>
    <name evidence="2" type="ORF">NWP23_00945</name>
</gene>
<reference evidence="2 3" key="1">
    <citation type="journal article" date="2023" name="J. Phycol.">
        <title>Chrysosporum ovalisporum is synonymous with the true-branching cyanobacterium Umezakia natans (Nostocales/Aphanizomenonaceae).</title>
        <authorList>
            <person name="McGregor G.B."/>
            <person name="Sendall B.C."/>
            <person name="Niiyama Y."/>
            <person name="Tuji A."/>
            <person name="Willis A."/>
        </authorList>
    </citation>
    <scope>NUCLEOTIDE SEQUENCE [LARGE SCALE GENOMIC DNA]</scope>
    <source>
        <strain evidence="2 3">FSS-62</strain>
    </source>
</reference>
<name>A0AA43KDD9_9CYAN</name>
<dbReference type="RefSeq" id="WP_280656930.1">
    <property type="nucleotide sequence ID" value="NZ_JANQDL010000008.1"/>
</dbReference>
<organism evidence="2 3">
    <name type="scientific">Umezakia ovalisporum FSS-62</name>
    <dbReference type="NCBI Taxonomy" id="2971776"/>
    <lineage>
        <taxon>Bacteria</taxon>
        <taxon>Bacillati</taxon>
        <taxon>Cyanobacteriota</taxon>
        <taxon>Cyanophyceae</taxon>
        <taxon>Nostocales</taxon>
        <taxon>Nodulariaceae</taxon>
        <taxon>Umezakia</taxon>
    </lineage>
</organism>
<dbReference type="EMBL" id="JANQDL010000008">
    <property type="protein sequence ID" value="MDH6062381.1"/>
    <property type="molecule type" value="Genomic_DNA"/>
</dbReference>
<protein>
    <submittedName>
        <fullName evidence="2">Uncharacterized protein</fullName>
    </submittedName>
</protein>
<feature type="coiled-coil region" evidence="1">
    <location>
        <begin position="27"/>
        <end position="65"/>
    </location>
</feature>
<accession>A0AA43KDD9</accession>
<dbReference type="Proteomes" id="UP001159370">
    <property type="component" value="Unassembled WGS sequence"/>
</dbReference>
<evidence type="ECO:0000256" key="1">
    <source>
        <dbReference type="SAM" id="Coils"/>
    </source>
</evidence>
<dbReference type="AlphaFoldDB" id="A0AA43KDD9"/>
<proteinExistence type="predicted"/>